<evidence type="ECO:0000256" key="3">
    <source>
        <dbReference type="ARBA" id="ARBA00023018"/>
    </source>
</evidence>
<reference evidence="7 8" key="1">
    <citation type="journal article" date="2021" name="Elife">
        <title>Chloroplast acquisition without the gene transfer in kleptoplastic sea slugs, Plakobranchus ocellatus.</title>
        <authorList>
            <person name="Maeda T."/>
            <person name="Takahashi S."/>
            <person name="Yoshida T."/>
            <person name="Shimamura S."/>
            <person name="Takaki Y."/>
            <person name="Nagai Y."/>
            <person name="Toyoda A."/>
            <person name="Suzuki Y."/>
            <person name="Arimoto A."/>
            <person name="Ishii H."/>
            <person name="Satoh N."/>
            <person name="Nishiyama T."/>
            <person name="Hasebe M."/>
            <person name="Maruyama T."/>
            <person name="Minagawa J."/>
            <person name="Obokata J."/>
            <person name="Shigenobu S."/>
        </authorList>
    </citation>
    <scope>NUCLEOTIDE SEQUENCE [LARGE SCALE GENOMIC DNA]</scope>
</reference>
<dbReference type="EMBL" id="BLXT01007891">
    <property type="protein sequence ID" value="GFO43590.1"/>
    <property type="molecule type" value="Genomic_DNA"/>
</dbReference>
<comment type="similarity">
    <text evidence="1">Belongs to the synapsin family.</text>
</comment>
<organism evidence="7 8">
    <name type="scientific">Plakobranchus ocellatus</name>
    <dbReference type="NCBI Taxonomy" id="259542"/>
    <lineage>
        <taxon>Eukaryota</taxon>
        <taxon>Metazoa</taxon>
        <taxon>Spiralia</taxon>
        <taxon>Lophotrochozoa</taxon>
        <taxon>Mollusca</taxon>
        <taxon>Gastropoda</taxon>
        <taxon>Heterobranchia</taxon>
        <taxon>Euthyneura</taxon>
        <taxon>Panpulmonata</taxon>
        <taxon>Sacoglossa</taxon>
        <taxon>Placobranchoidea</taxon>
        <taxon>Plakobranchidae</taxon>
        <taxon>Plakobranchus</taxon>
    </lineage>
</organism>
<evidence type="ECO:0000256" key="2">
    <source>
        <dbReference type="ARBA" id="ARBA00022553"/>
    </source>
</evidence>
<dbReference type="AlphaFoldDB" id="A0AAV4DHU2"/>
<dbReference type="PANTHER" id="PTHR10841">
    <property type="entry name" value="SYNAPSIN"/>
    <property type="match status" value="1"/>
</dbReference>
<dbReference type="Proteomes" id="UP000735302">
    <property type="component" value="Unassembled WGS sequence"/>
</dbReference>
<dbReference type="FunFam" id="3.30.470.20:FF:000059">
    <property type="entry name" value="Synapsin-3"/>
    <property type="match status" value="1"/>
</dbReference>
<sequence>MATVFWDSRGMILLDIPPQGESVNADQYCETLDRLRHAVRHKRPGLLRNGVTTMQPPTRRKSISGNWKANTGSAMLEQIAMNERFKLWVDECSQLFGGLDIVAVEAIQGKDGREHIIEVNGSSMTLLGETQEEDRRLIAELVLAKMQTMCKPVQQSLSKTTSSGAIMHQAVNGSHVGTPPNSANPAKPPQSRMQDGSMQPSQGHMSGGGMGRGPQGGPVPSGNASTPGSHMNNPPPQPFPTPNQGGLSRGSSRDEEDTMKNLRKTFAGIFGDM</sequence>
<keyword evidence="3" id="KW-0770">Synapse</keyword>
<evidence type="ECO:0000256" key="1">
    <source>
        <dbReference type="ARBA" id="ARBA00008243"/>
    </source>
</evidence>
<dbReference type="InterPro" id="IPR001359">
    <property type="entry name" value="Synapsin"/>
</dbReference>
<evidence type="ECO:0000256" key="4">
    <source>
        <dbReference type="ARBA" id="ARBA00034103"/>
    </source>
</evidence>
<gene>
    <name evidence="7" type="ORF">PoB_007009500</name>
</gene>
<feature type="compositionally biased region" description="Polar residues" evidence="5">
    <location>
        <begin position="222"/>
        <end position="231"/>
    </location>
</feature>
<keyword evidence="2" id="KW-0597">Phosphoprotein</keyword>
<dbReference type="PRINTS" id="PR01368">
    <property type="entry name" value="SYNAPSIN"/>
</dbReference>
<proteinExistence type="inferred from homology"/>
<dbReference type="InterPro" id="IPR020898">
    <property type="entry name" value="Synapsin_ATP-bd_dom"/>
</dbReference>
<feature type="compositionally biased region" description="Gly residues" evidence="5">
    <location>
        <begin position="205"/>
        <end position="216"/>
    </location>
</feature>
<dbReference type="Pfam" id="PF02750">
    <property type="entry name" value="Synapsin_C"/>
    <property type="match status" value="1"/>
</dbReference>
<dbReference type="GO" id="GO:0030672">
    <property type="term" value="C:synaptic vesicle membrane"/>
    <property type="evidence" value="ECO:0007669"/>
    <property type="project" value="TreeGrafter"/>
</dbReference>
<feature type="region of interest" description="Disordered" evidence="5">
    <location>
        <begin position="171"/>
        <end position="273"/>
    </location>
</feature>
<dbReference type="Pfam" id="PF01359">
    <property type="entry name" value="Transposase_1"/>
    <property type="match status" value="1"/>
</dbReference>
<dbReference type="PANTHER" id="PTHR10841:SF17">
    <property type="entry name" value="SYNAPSIN"/>
    <property type="match status" value="1"/>
</dbReference>
<comment type="caution">
    <text evidence="7">The sequence shown here is derived from an EMBL/GenBank/DDBJ whole genome shotgun (WGS) entry which is preliminary data.</text>
</comment>
<dbReference type="SUPFAM" id="SSF56059">
    <property type="entry name" value="Glutathione synthetase ATP-binding domain-like"/>
    <property type="match status" value="1"/>
</dbReference>
<accession>A0AAV4DHU2</accession>
<dbReference type="InterPro" id="IPR001888">
    <property type="entry name" value="Transposase_1"/>
</dbReference>
<evidence type="ECO:0000259" key="6">
    <source>
        <dbReference type="Pfam" id="PF02750"/>
    </source>
</evidence>
<protein>
    <submittedName>
        <fullName evidence="7">Synapsin</fullName>
    </submittedName>
</protein>
<feature type="domain" description="Synapsin ATP-binding" evidence="6">
    <location>
        <begin position="60"/>
        <end position="147"/>
    </location>
</feature>
<keyword evidence="8" id="KW-1185">Reference proteome</keyword>
<evidence type="ECO:0000313" key="8">
    <source>
        <dbReference type="Proteomes" id="UP000735302"/>
    </source>
</evidence>
<evidence type="ECO:0000313" key="7">
    <source>
        <dbReference type="EMBL" id="GFO43590.1"/>
    </source>
</evidence>
<evidence type="ECO:0000256" key="5">
    <source>
        <dbReference type="SAM" id="MobiDB-lite"/>
    </source>
</evidence>
<name>A0AAV4DHU2_9GAST</name>
<dbReference type="GO" id="GO:0007269">
    <property type="term" value="P:neurotransmitter secretion"/>
    <property type="evidence" value="ECO:0007669"/>
    <property type="project" value="InterPro"/>
</dbReference>
<comment type="subcellular location">
    <subcellularLocation>
        <location evidence="4">Synapse</location>
    </subcellularLocation>
</comment>
<dbReference type="Gene3D" id="3.30.470.20">
    <property type="entry name" value="ATP-grasp fold, B domain"/>
    <property type="match status" value="1"/>
</dbReference>